<feature type="non-terminal residue" evidence="2">
    <location>
        <position position="1"/>
    </location>
</feature>
<dbReference type="InParanoid" id="A0A2J7RHX9"/>
<protein>
    <recommendedName>
        <fullName evidence="1">Endonuclease/exonuclease/phosphatase domain-containing protein</fullName>
    </recommendedName>
</protein>
<dbReference type="GO" id="GO:0003824">
    <property type="term" value="F:catalytic activity"/>
    <property type="evidence" value="ECO:0007669"/>
    <property type="project" value="InterPro"/>
</dbReference>
<name>A0A2J7RHX9_9NEOP</name>
<proteinExistence type="predicted"/>
<accession>A0A2J7RHX9</accession>
<evidence type="ECO:0000259" key="1">
    <source>
        <dbReference type="Pfam" id="PF03372"/>
    </source>
</evidence>
<evidence type="ECO:0000313" key="2">
    <source>
        <dbReference type="EMBL" id="PNF40426.1"/>
    </source>
</evidence>
<dbReference type="InterPro" id="IPR036691">
    <property type="entry name" value="Endo/exonu/phosph_ase_sf"/>
</dbReference>
<reference evidence="2 3" key="1">
    <citation type="submission" date="2017-12" db="EMBL/GenBank/DDBJ databases">
        <title>Hemimetabolous genomes reveal molecular basis of termite eusociality.</title>
        <authorList>
            <person name="Harrison M.C."/>
            <person name="Jongepier E."/>
            <person name="Robertson H.M."/>
            <person name="Arning N."/>
            <person name="Bitard-Feildel T."/>
            <person name="Chao H."/>
            <person name="Childers C.P."/>
            <person name="Dinh H."/>
            <person name="Doddapaneni H."/>
            <person name="Dugan S."/>
            <person name="Gowin J."/>
            <person name="Greiner C."/>
            <person name="Han Y."/>
            <person name="Hu H."/>
            <person name="Hughes D.S.T."/>
            <person name="Huylmans A.-K."/>
            <person name="Kemena C."/>
            <person name="Kremer L.P.M."/>
            <person name="Lee S.L."/>
            <person name="Lopez-Ezquerra A."/>
            <person name="Mallet L."/>
            <person name="Monroy-Kuhn J.M."/>
            <person name="Moser A."/>
            <person name="Murali S.C."/>
            <person name="Muzny D.M."/>
            <person name="Otani S."/>
            <person name="Piulachs M.-D."/>
            <person name="Poelchau M."/>
            <person name="Qu J."/>
            <person name="Schaub F."/>
            <person name="Wada-Katsumata A."/>
            <person name="Worley K.C."/>
            <person name="Xie Q."/>
            <person name="Ylla G."/>
            <person name="Poulsen M."/>
            <person name="Gibbs R.A."/>
            <person name="Schal C."/>
            <person name="Richards S."/>
            <person name="Belles X."/>
            <person name="Korb J."/>
            <person name="Bornberg-Bauer E."/>
        </authorList>
    </citation>
    <scope>NUCLEOTIDE SEQUENCE [LARGE SCALE GENOMIC DNA]</scope>
    <source>
        <tissue evidence="2">Whole body</tissue>
    </source>
</reference>
<dbReference type="Gene3D" id="3.60.10.10">
    <property type="entry name" value="Endonuclease/exonuclease/phosphatase"/>
    <property type="match status" value="1"/>
</dbReference>
<dbReference type="SUPFAM" id="SSF56219">
    <property type="entry name" value="DNase I-like"/>
    <property type="match status" value="1"/>
</dbReference>
<dbReference type="AlphaFoldDB" id="A0A2J7RHX9"/>
<sequence length="217" mass="25044">SMHRAGSLRAVVEEILKYKLDLVGVQQVRWGGGGIARAREYTFSYGKGNENHELGTGFFVHKRIISAVKRVEFVSDRKSYVILKGRWCDIIVTNVQTATEDKIDYLKDRFYEELEHVFDKFPKYPMKILLGDFNAKVGREDIFKPTTGNESLHEISNANGVRVVNFATSKYLTVKSTMFPIWHKEKLPDQWKESIIVPVHKKGDKTDCSNYQGYHCY</sequence>
<gene>
    <name evidence="2" type="ORF">B7P43_G18211</name>
</gene>
<feature type="domain" description="Endonuclease/exonuclease/phosphatase" evidence="1">
    <location>
        <begin position="7"/>
        <end position="152"/>
    </location>
</feature>
<dbReference type="Proteomes" id="UP000235965">
    <property type="component" value="Unassembled WGS sequence"/>
</dbReference>
<keyword evidence="3" id="KW-1185">Reference proteome</keyword>
<organism evidence="2 3">
    <name type="scientific">Cryptotermes secundus</name>
    <dbReference type="NCBI Taxonomy" id="105785"/>
    <lineage>
        <taxon>Eukaryota</taxon>
        <taxon>Metazoa</taxon>
        <taxon>Ecdysozoa</taxon>
        <taxon>Arthropoda</taxon>
        <taxon>Hexapoda</taxon>
        <taxon>Insecta</taxon>
        <taxon>Pterygota</taxon>
        <taxon>Neoptera</taxon>
        <taxon>Polyneoptera</taxon>
        <taxon>Dictyoptera</taxon>
        <taxon>Blattodea</taxon>
        <taxon>Blattoidea</taxon>
        <taxon>Termitoidae</taxon>
        <taxon>Kalotermitidae</taxon>
        <taxon>Cryptotermitinae</taxon>
        <taxon>Cryptotermes</taxon>
    </lineage>
</organism>
<dbReference type="EMBL" id="NEVH01003542">
    <property type="protein sequence ID" value="PNF40426.1"/>
    <property type="molecule type" value="Genomic_DNA"/>
</dbReference>
<evidence type="ECO:0000313" key="3">
    <source>
        <dbReference type="Proteomes" id="UP000235965"/>
    </source>
</evidence>
<dbReference type="Pfam" id="PF03372">
    <property type="entry name" value="Exo_endo_phos"/>
    <property type="match status" value="1"/>
</dbReference>
<comment type="caution">
    <text evidence="2">The sequence shown here is derived from an EMBL/GenBank/DDBJ whole genome shotgun (WGS) entry which is preliminary data.</text>
</comment>
<dbReference type="InterPro" id="IPR005135">
    <property type="entry name" value="Endo/exonuclease/phosphatase"/>
</dbReference>